<dbReference type="EMBL" id="MN035209">
    <property type="protein sequence ID" value="QDH90043.1"/>
    <property type="molecule type" value="Genomic_RNA"/>
</dbReference>
<gene>
    <name evidence="2" type="ORF">H1BulkLitter6301_000003</name>
</gene>
<keyword evidence="1" id="KW-0472">Membrane</keyword>
<proteinExistence type="predicted"/>
<protein>
    <submittedName>
        <fullName evidence="2">Uncharacterized protein</fullName>
    </submittedName>
</protein>
<evidence type="ECO:0000313" key="2">
    <source>
        <dbReference type="EMBL" id="QDH90043.1"/>
    </source>
</evidence>
<name>A0A514D8V2_9VIRU</name>
<evidence type="ECO:0000256" key="1">
    <source>
        <dbReference type="SAM" id="Phobius"/>
    </source>
</evidence>
<organism evidence="2">
    <name type="scientific">Leviviridae sp</name>
    <dbReference type="NCBI Taxonomy" id="2027243"/>
    <lineage>
        <taxon>Viruses</taxon>
        <taxon>Riboviria</taxon>
        <taxon>Orthornavirae</taxon>
        <taxon>Lenarviricota</taxon>
        <taxon>Leviviricetes</taxon>
        <taxon>Norzivirales</taxon>
        <taxon>Fiersviridae</taxon>
    </lineage>
</organism>
<reference evidence="2" key="1">
    <citation type="submission" date="2019-05" db="EMBL/GenBank/DDBJ databases">
        <title>Metatranscriptomic reconstruction reveals RNA viruses with the potential to shape carbon cycling in soil.</title>
        <authorList>
            <person name="Starr E.P."/>
            <person name="Nuccio E."/>
            <person name="Pett-Ridge J."/>
            <person name="Banfield J.F."/>
            <person name="Firestone M.K."/>
        </authorList>
    </citation>
    <scope>NUCLEOTIDE SEQUENCE</scope>
    <source>
        <strain evidence="2">H1_Bulk_Litter_6_scaffold_301</strain>
    </source>
</reference>
<keyword evidence="1" id="KW-1133">Transmembrane helix</keyword>
<accession>A0A514D8V2</accession>
<keyword evidence="1" id="KW-0812">Transmembrane</keyword>
<feature type="transmembrane region" description="Helical" evidence="1">
    <location>
        <begin position="12"/>
        <end position="30"/>
    </location>
</feature>
<sequence length="56" mass="6104">MHLLLDSIAGIYLLVLLVFVLTVIGCYLTTGGFDSSGLGSYRGMVFEKCLDVTFIK</sequence>